<comment type="caution">
    <text evidence="11">The sequence shown here is derived from an EMBL/GenBank/DDBJ whole genome shotgun (WGS) entry which is preliminary data.</text>
</comment>
<feature type="transmembrane region" description="Helical" evidence="7">
    <location>
        <begin position="107"/>
        <end position="126"/>
    </location>
</feature>
<evidence type="ECO:0000313" key="12">
    <source>
        <dbReference type="Proteomes" id="UP000801492"/>
    </source>
</evidence>
<evidence type="ECO:0000256" key="4">
    <source>
        <dbReference type="ARBA" id="ARBA00022692"/>
    </source>
</evidence>
<accession>A0A8K0GMF4</accession>
<feature type="transmembrane region" description="Helical" evidence="7">
    <location>
        <begin position="70"/>
        <end position="92"/>
    </location>
</feature>
<dbReference type="Pfam" id="PF07670">
    <property type="entry name" value="Gate"/>
    <property type="match status" value="1"/>
</dbReference>
<feature type="domain" description="Concentrative nucleoside transporter N-terminal" evidence="8">
    <location>
        <begin position="187"/>
        <end position="259"/>
    </location>
</feature>
<protein>
    <recommendedName>
        <fullName evidence="13">Sodium/nucleoside cotransporter</fullName>
    </recommendedName>
</protein>
<evidence type="ECO:0000256" key="1">
    <source>
        <dbReference type="ARBA" id="ARBA00004651"/>
    </source>
</evidence>
<dbReference type="InterPro" id="IPR002668">
    <property type="entry name" value="CNT_N_dom"/>
</dbReference>
<dbReference type="InterPro" id="IPR011642">
    <property type="entry name" value="Gate_dom"/>
</dbReference>
<evidence type="ECO:0000259" key="8">
    <source>
        <dbReference type="Pfam" id="PF01773"/>
    </source>
</evidence>
<feature type="transmembrane region" description="Helical" evidence="7">
    <location>
        <begin position="155"/>
        <end position="174"/>
    </location>
</feature>
<dbReference type="Proteomes" id="UP000801492">
    <property type="component" value="Unassembled WGS sequence"/>
</dbReference>
<gene>
    <name evidence="11" type="ORF">ILUMI_01239</name>
</gene>
<comment type="subcellular location">
    <subcellularLocation>
        <location evidence="1">Cell membrane</location>
        <topology evidence="1">Multi-pass membrane protein</topology>
    </subcellularLocation>
</comment>
<dbReference type="InterPro" id="IPR011657">
    <property type="entry name" value="CNT_C_dom"/>
</dbReference>
<evidence type="ECO:0000313" key="11">
    <source>
        <dbReference type="EMBL" id="KAF2904936.1"/>
    </source>
</evidence>
<dbReference type="GO" id="GO:0005415">
    <property type="term" value="F:nucleoside:sodium symporter activity"/>
    <property type="evidence" value="ECO:0007669"/>
    <property type="project" value="TreeGrafter"/>
</dbReference>
<organism evidence="11 12">
    <name type="scientific">Ignelater luminosus</name>
    <name type="common">Cucubano</name>
    <name type="synonym">Pyrophorus luminosus</name>
    <dbReference type="NCBI Taxonomy" id="2038154"/>
    <lineage>
        <taxon>Eukaryota</taxon>
        <taxon>Metazoa</taxon>
        <taxon>Ecdysozoa</taxon>
        <taxon>Arthropoda</taxon>
        <taxon>Hexapoda</taxon>
        <taxon>Insecta</taxon>
        <taxon>Pterygota</taxon>
        <taxon>Neoptera</taxon>
        <taxon>Endopterygota</taxon>
        <taxon>Coleoptera</taxon>
        <taxon>Polyphaga</taxon>
        <taxon>Elateriformia</taxon>
        <taxon>Elateroidea</taxon>
        <taxon>Elateridae</taxon>
        <taxon>Agrypninae</taxon>
        <taxon>Pyrophorini</taxon>
        <taxon>Ignelater</taxon>
    </lineage>
</organism>
<feature type="transmembrane region" description="Helical" evidence="7">
    <location>
        <begin position="471"/>
        <end position="487"/>
    </location>
</feature>
<name>A0A8K0GMF4_IGNLU</name>
<evidence type="ECO:0000256" key="7">
    <source>
        <dbReference type="SAM" id="Phobius"/>
    </source>
</evidence>
<keyword evidence="12" id="KW-1185">Reference proteome</keyword>
<comment type="similarity">
    <text evidence="2">Belongs to the concentrative nucleoside transporter (CNT) (TC 2.A.41) family.</text>
</comment>
<feature type="domain" description="Concentrative nucleoside transporter C-terminal" evidence="9">
    <location>
        <begin position="372"/>
        <end position="579"/>
    </location>
</feature>
<evidence type="ECO:0000256" key="3">
    <source>
        <dbReference type="ARBA" id="ARBA00022475"/>
    </source>
</evidence>
<feature type="transmembrane region" description="Helical" evidence="7">
    <location>
        <begin position="180"/>
        <end position="199"/>
    </location>
</feature>
<dbReference type="InterPro" id="IPR008276">
    <property type="entry name" value="C_nuclsd_transpt"/>
</dbReference>
<evidence type="ECO:0000259" key="9">
    <source>
        <dbReference type="Pfam" id="PF07662"/>
    </source>
</evidence>
<keyword evidence="3" id="KW-1003">Cell membrane</keyword>
<feature type="transmembrane region" description="Helical" evidence="7">
    <location>
        <begin position="265"/>
        <end position="287"/>
    </location>
</feature>
<dbReference type="Pfam" id="PF07662">
    <property type="entry name" value="Nucleos_tra2_C"/>
    <property type="match status" value="1"/>
</dbReference>
<feature type="transmembrane region" description="Helical" evidence="7">
    <location>
        <begin position="524"/>
        <end position="548"/>
    </location>
</feature>
<dbReference type="Pfam" id="PF01773">
    <property type="entry name" value="Nucleos_tra2_N"/>
    <property type="match status" value="1"/>
</dbReference>
<evidence type="ECO:0000259" key="10">
    <source>
        <dbReference type="Pfam" id="PF07670"/>
    </source>
</evidence>
<proteinExistence type="inferred from homology"/>
<keyword evidence="4 7" id="KW-0812">Transmembrane</keyword>
<dbReference type="GO" id="GO:0005886">
    <property type="term" value="C:plasma membrane"/>
    <property type="evidence" value="ECO:0007669"/>
    <property type="project" value="UniProtKB-SubCell"/>
</dbReference>
<dbReference type="AlphaFoldDB" id="A0A8K0GMF4"/>
<evidence type="ECO:0000256" key="2">
    <source>
        <dbReference type="ARBA" id="ARBA00009033"/>
    </source>
</evidence>
<reference evidence="11" key="1">
    <citation type="submission" date="2019-08" db="EMBL/GenBank/DDBJ databases">
        <title>The genome of the North American firefly Photinus pyralis.</title>
        <authorList>
            <consortium name="Photinus pyralis genome working group"/>
            <person name="Fallon T.R."/>
            <person name="Sander Lower S.E."/>
            <person name="Weng J.-K."/>
        </authorList>
    </citation>
    <scope>NUCLEOTIDE SEQUENCE</scope>
    <source>
        <strain evidence="11">TRF0915ILg1</strain>
        <tissue evidence="11">Whole body</tissue>
    </source>
</reference>
<dbReference type="EMBL" id="VTPC01000640">
    <property type="protein sequence ID" value="KAF2904936.1"/>
    <property type="molecule type" value="Genomic_DNA"/>
</dbReference>
<evidence type="ECO:0000256" key="6">
    <source>
        <dbReference type="ARBA" id="ARBA00023136"/>
    </source>
</evidence>
<dbReference type="PANTHER" id="PTHR10590:SF4">
    <property type="entry name" value="SOLUTE CARRIER FAMILY 28 MEMBER 3"/>
    <property type="match status" value="1"/>
</dbReference>
<keyword evidence="5 7" id="KW-1133">Transmembrane helix</keyword>
<sequence length="588" mass="65308">MSQVNSSLEVLTHSNRNIHHTLEIGDPEIGPDPKKVPLENGISGGLTGMLENFHIGTNKALQRNRKRLELLCYVILHGLLIGYFSWATYYFLEYSDSTLDTTTCSGYGFLMILFIFINFGIIYYWLIKPFVIPIFNNLLWKPLSKEISKLLTIRFVKLLVYLIIFAAIVIYLIYDTSDNRRRLIPAIGLTLFLIFGFLFSQHPGQINWNLVIWGLLIQFAFGLLTIRWDVGRNIFECLGNKTTIFLGYAMDGSAFVYGDYLVHEIAVFAFQALSTIYFLGFMINILYHYGIMQKIVVTIGEFLQLVMGTTICESSNSAANIFLGMSEAPLLLKPYLSDLTASEIHSVMTSGFATVSGTVLAAYISFGAEASHLITASVMSAPAALCYSKLLVPETEKIVATKESISLTKSEYTSVLDAASKGASLALEVVLGIISNLIAFIAFIFFLNGILSWMGELVGYTGVNVWSVERFVGYIFMPVSYIMGVPWDECEDVGRLIGIKTIINEFAAFKELGKLNLKNKRTKVIATYAICGFSNPGSIGIMISALSVLMPTKRHVVTKLVFRAFIAGEIVCFMTACIAALLIPEKLL</sequence>
<feature type="transmembrane region" description="Helical" evidence="7">
    <location>
        <begin position="206"/>
        <end position="226"/>
    </location>
</feature>
<dbReference type="OrthoDB" id="6075923at2759"/>
<feature type="domain" description="Nucleoside transporter/FeoB GTPase Gate" evidence="10">
    <location>
        <begin position="270"/>
        <end position="368"/>
    </location>
</feature>
<dbReference type="PANTHER" id="PTHR10590">
    <property type="entry name" value="SODIUM/NUCLEOSIDE COTRANSPORTER"/>
    <property type="match status" value="1"/>
</dbReference>
<feature type="transmembrane region" description="Helical" evidence="7">
    <location>
        <begin position="560"/>
        <end position="583"/>
    </location>
</feature>
<feature type="transmembrane region" description="Helical" evidence="7">
    <location>
        <begin position="429"/>
        <end position="451"/>
    </location>
</feature>
<evidence type="ECO:0000256" key="5">
    <source>
        <dbReference type="ARBA" id="ARBA00022989"/>
    </source>
</evidence>
<evidence type="ECO:0008006" key="13">
    <source>
        <dbReference type="Google" id="ProtNLM"/>
    </source>
</evidence>
<keyword evidence="6 7" id="KW-0472">Membrane</keyword>